<name>A0ABR3BIE8_9TREE</name>
<dbReference type="Gene3D" id="2.40.100.10">
    <property type="entry name" value="Cyclophilin-like"/>
    <property type="match status" value="1"/>
</dbReference>
<dbReference type="RefSeq" id="XP_066610971.1">
    <property type="nucleotide sequence ID" value="XM_066760699.1"/>
</dbReference>
<dbReference type="Gene3D" id="2.40.50.100">
    <property type="match status" value="1"/>
</dbReference>
<dbReference type="InterPro" id="IPR029000">
    <property type="entry name" value="Cyclophilin-like_dom_sf"/>
</dbReference>
<sequence length="237" mass="26141">MHQLDPRHRLVAQKYNPSRTRTPEGAVGLAGVIGAIYPIESAGGYQLLGRTLTPWDAWAEKKCLLDNFDQIEFYPVSEDEFVELERSYKAGSLKPESSKGTFKISKYLKFMASHEKEVEEFKKKQKEASEILTEKEEALFAQYAAENEKLAAAGYHKAEGVEEGVPIASPLPASVYKILINVGDTIKSDEQNLVELEAMKTSVLVPAGEGMSGKRVAGVRVVEGDFVNPGDALVYLE</sequence>
<evidence type="ECO:0000313" key="6">
    <source>
        <dbReference type="EMBL" id="KAL0240472.1"/>
    </source>
</evidence>
<dbReference type="PANTHER" id="PTHR34698">
    <property type="entry name" value="5-OXOPROLINASE SUBUNIT B"/>
    <property type="match status" value="1"/>
</dbReference>
<comment type="caution">
    <text evidence="6">The sequence shown here is derived from an EMBL/GenBank/DDBJ whole genome shotgun (WGS) entry which is preliminary data.</text>
</comment>
<proteinExistence type="predicted"/>
<organism evidence="6 7">
    <name type="scientific">Cryptococcus tetragattii IND107</name>
    <dbReference type="NCBI Taxonomy" id="1296105"/>
    <lineage>
        <taxon>Eukaryota</taxon>
        <taxon>Fungi</taxon>
        <taxon>Dikarya</taxon>
        <taxon>Basidiomycota</taxon>
        <taxon>Agaricomycotina</taxon>
        <taxon>Tremellomycetes</taxon>
        <taxon>Tremellales</taxon>
        <taxon>Cryptococcaceae</taxon>
        <taxon>Cryptococcus</taxon>
        <taxon>Cryptococcus gattii species complex</taxon>
    </lineage>
</organism>
<accession>A0ABR3BIE8</accession>
<evidence type="ECO:0000256" key="3">
    <source>
        <dbReference type="ARBA" id="ARBA00022840"/>
    </source>
</evidence>
<dbReference type="PROSITE" id="PS50968">
    <property type="entry name" value="BIOTINYL_LIPOYL"/>
    <property type="match status" value="1"/>
</dbReference>
<evidence type="ECO:0000313" key="7">
    <source>
        <dbReference type="Proteomes" id="UP000054399"/>
    </source>
</evidence>
<dbReference type="Pfam" id="PF02682">
    <property type="entry name" value="CT_C_D"/>
    <property type="match status" value="1"/>
</dbReference>
<dbReference type="SUPFAM" id="SSF50891">
    <property type="entry name" value="Cyclophilin-like"/>
    <property type="match status" value="1"/>
</dbReference>
<gene>
    <name evidence="6" type="ORF">I308_106266</name>
</gene>
<keyword evidence="3" id="KW-0067">ATP-binding</keyword>
<evidence type="ECO:0000259" key="5">
    <source>
        <dbReference type="PROSITE" id="PS50968"/>
    </source>
</evidence>
<keyword evidence="1" id="KW-0547">Nucleotide-binding</keyword>
<dbReference type="Pfam" id="PF00364">
    <property type="entry name" value="Biotin_lipoyl"/>
    <property type="match status" value="1"/>
</dbReference>
<dbReference type="Proteomes" id="UP000054399">
    <property type="component" value="Unassembled WGS sequence"/>
</dbReference>
<dbReference type="CDD" id="cd06850">
    <property type="entry name" value="biotinyl_domain"/>
    <property type="match status" value="1"/>
</dbReference>
<dbReference type="InterPro" id="IPR011053">
    <property type="entry name" value="Single_hybrid_motif"/>
</dbReference>
<dbReference type="InterPro" id="IPR010016">
    <property type="entry name" value="PxpB"/>
</dbReference>
<dbReference type="EMBL" id="ATAM02000013">
    <property type="protein sequence ID" value="KAL0240472.1"/>
    <property type="molecule type" value="Genomic_DNA"/>
</dbReference>
<evidence type="ECO:0000256" key="4">
    <source>
        <dbReference type="SAM" id="Coils"/>
    </source>
</evidence>
<evidence type="ECO:0000256" key="2">
    <source>
        <dbReference type="ARBA" id="ARBA00022801"/>
    </source>
</evidence>
<feature type="domain" description="Lipoyl-binding" evidence="5">
    <location>
        <begin position="160"/>
        <end position="237"/>
    </location>
</feature>
<feature type="coiled-coil region" evidence="4">
    <location>
        <begin position="111"/>
        <end position="138"/>
    </location>
</feature>
<keyword evidence="4" id="KW-0175">Coiled coil</keyword>
<keyword evidence="7" id="KW-1185">Reference proteome</keyword>
<dbReference type="SUPFAM" id="SSF51230">
    <property type="entry name" value="Single hybrid motif"/>
    <property type="match status" value="1"/>
</dbReference>
<dbReference type="GeneID" id="91993121"/>
<protein>
    <recommendedName>
        <fullName evidence="5">Lipoyl-binding domain-containing protein</fullName>
    </recommendedName>
</protein>
<reference evidence="7" key="1">
    <citation type="submission" date="2015-01" db="EMBL/GenBank/DDBJ databases">
        <title>The Genome Sequence of Cryptococcus gattii MMRL2647.</title>
        <authorList>
            <consortium name="The Broad Institute Genomics Platform"/>
            <person name="Cuomo C."/>
            <person name="Litvintseva A."/>
            <person name="Chen Y."/>
            <person name="Heitman J."/>
            <person name="Sun S."/>
            <person name="Springer D."/>
            <person name="Dromer F."/>
            <person name="Young S."/>
            <person name="Zeng Q."/>
            <person name="Gargeya S."/>
            <person name="Abouelleil A."/>
            <person name="Alvarado L."/>
            <person name="Chapman S.B."/>
            <person name="Gainer-Dewar J."/>
            <person name="Goldberg J."/>
            <person name="Griggs A."/>
            <person name="Gujja S."/>
            <person name="Hansen M."/>
            <person name="Howarth C."/>
            <person name="Imamovic A."/>
            <person name="Larimer J."/>
            <person name="Murphy C."/>
            <person name="Naylor J."/>
            <person name="Pearson M."/>
            <person name="Priest M."/>
            <person name="Roberts A."/>
            <person name="Saif S."/>
            <person name="Shea T."/>
            <person name="Sykes S."/>
            <person name="Wortman J."/>
            <person name="Nusbaum C."/>
            <person name="Birren B."/>
        </authorList>
    </citation>
    <scope>NUCLEOTIDE SEQUENCE [LARGE SCALE GENOMIC DNA]</scope>
    <source>
        <strain evidence="7">IND107</strain>
    </source>
</reference>
<keyword evidence="2" id="KW-0378">Hydrolase</keyword>
<dbReference type="PANTHER" id="PTHR34698:SF2">
    <property type="entry name" value="5-OXOPROLINASE SUBUNIT B"/>
    <property type="match status" value="1"/>
</dbReference>
<reference evidence="6 7" key="2">
    <citation type="submission" date="2024-01" db="EMBL/GenBank/DDBJ databases">
        <title>Comparative genomics of Cryptococcus and Kwoniella reveals pathogenesis evolution and contrasting modes of karyotype evolution via chromosome fusion or intercentromeric recombination.</title>
        <authorList>
            <person name="Coelho M.A."/>
            <person name="David-Palma M."/>
            <person name="Shea T."/>
            <person name="Bowers K."/>
            <person name="Mcginley-Smith S."/>
            <person name="Mohammad A.W."/>
            <person name="Gnirke A."/>
            <person name="Yurkov A.M."/>
            <person name="Nowrousian M."/>
            <person name="Sun S."/>
            <person name="Cuomo C.A."/>
            <person name="Heitman J."/>
        </authorList>
    </citation>
    <scope>NUCLEOTIDE SEQUENCE [LARGE SCALE GENOMIC DNA]</scope>
    <source>
        <strain evidence="6 7">IND107</strain>
    </source>
</reference>
<evidence type="ECO:0000256" key="1">
    <source>
        <dbReference type="ARBA" id="ARBA00022741"/>
    </source>
</evidence>
<dbReference type="InterPro" id="IPR003833">
    <property type="entry name" value="CT_C_D"/>
</dbReference>
<dbReference type="InterPro" id="IPR000089">
    <property type="entry name" value="Biotin_lipoyl"/>
</dbReference>